<dbReference type="CDD" id="cd00580">
    <property type="entry name" value="CHMI"/>
    <property type="match status" value="1"/>
</dbReference>
<comment type="caution">
    <text evidence="1">The sequence shown here is derived from an EMBL/GenBank/DDBJ whole genome shotgun (WGS) entry which is preliminary data.</text>
</comment>
<dbReference type="RefSeq" id="WP_166014204.1">
    <property type="nucleotide sequence ID" value="NZ_JARBFT010000006.1"/>
</dbReference>
<accession>A0ABT5V3T3</accession>
<protein>
    <submittedName>
        <fullName evidence="1">5-carboxymethyl-2-hydroxymuconate Delta-isomerase</fullName>
    </submittedName>
</protein>
<dbReference type="SUPFAM" id="SSF55331">
    <property type="entry name" value="Tautomerase/MIF"/>
    <property type="match status" value="1"/>
</dbReference>
<organism evidence="1 2">
    <name type="scientific">Vibrio chanodichtyis</name>
    <dbReference type="NCBI Taxonomy" id="3027932"/>
    <lineage>
        <taxon>Bacteria</taxon>
        <taxon>Pseudomonadati</taxon>
        <taxon>Pseudomonadota</taxon>
        <taxon>Gammaproteobacteria</taxon>
        <taxon>Vibrionales</taxon>
        <taxon>Vibrionaceae</taxon>
        <taxon>Vibrio</taxon>
    </lineage>
</organism>
<dbReference type="Proteomes" id="UP001216189">
    <property type="component" value="Unassembled WGS sequence"/>
</dbReference>
<reference evidence="1 2" key="1">
    <citation type="submission" date="2023-02" db="EMBL/GenBank/DDBJ databases">
        <title>Vibrio intestini sp. nov., a close relative of Vibrio cholerae isolated from the intestine of Healthy Culter dabryi.</title>
        <authorList>
            <person name="Wu N."/>
        </authorList>
    </citation>
    <scope>NUCLEOTIDE SEQUENCE [LARGE SCALE GENOMIC DNA]</scope>
    <source>
        <strain evidence="1 2">DSL-7</strain>
    </source>
</reference>
<evidence type="ECO:0000313" key="2">
    <source>
        <dbReference type="Proteomes" id="UP001216189"/>
    </source>
</evidence>
<gene>
    <name evidence="1" type="ORF">PUN32_08065</name>
</gene>
<name>A0ABT5V3T3_9VIBR</name>
<proteinExistence type="predicted"/>
<dbReference type="InterPro" id="IPR004220">
    <property type="entry name" value="5-COMe_2-OHmuconate_Isoase"/>
</dbReference>
<dbReference type="EMBL" id="JARBFT010000006">
    <property type="protein sequence ID" value="MDE1514965.1"/>
    <property type="molecule type" value="Genomic_DNA"/>
</dbReference>
<dbReference type="PANTHER" id="PTHR37950:SF1">
    <property type="entry name" value="4-HYDROXYPHENYLACETATE CATABOLISM PROTEIN"/>
    <property type="match status" value="1"/>
</dbReference>
<keyword evidence="2" id="KW-1185">Reference proteome</keyword>
<dbReference type="InterPro" id="IPR014347">
    <property type="entry name" value="Tautomerase/MIF_sf"/>
</dbReference>
<sequence>MPNLVMEYSSSVDERINVQGLLEDLHQAAIHSGLFNTAAVKSRAVRCHHWLIGDEGDSVDFIHLSFELLSGRSVQQKRALADDLMAILQDKASNIRSLTINLREMDADCFQKVINQ</sequence>
<dbReference type="Pfam" id="PF02962">
    <property type="entry name" value="CHMI"/>
    <property type="match status" value="1"/>
</dbReference>
<dbReference type="Gene3D" id="3.30.429.10">
    <property type="entry name" value="Macrophage Migration Inhibitory Factor"/>
    <property type="match status" value="1"/>
</dbReference>
<evidence type="ECO:0000313" key="1">
    <source>
        <dbReference type="EMBL" id="MDE1514965.1"/>
    </source>
</evidence>
<dbReference type="PANTHER" id="PTHR37950">
    <property type="entry name" value="4-HYDROXYPHENYLACETATE CATABOLISM PROTEIN"/>
    <property type="match status" value="1"/>
</dbReference>